<dbReference type="GO" id="GO:0030153">
    <property type="term" value="P:bacteriocin immunity"/>
    <property type="evidence" value="ECO:0007669"/>
    <property type="project" value="InterPro"/>
</dbReference>
<dbReference type="Proteomes" id="UP000051841">
    <property type="component" value="Unassembled WGS sequence"/>
</dbReference>
<keyword evidence="2" id="KW-1185">Reference proteome</keyword>
<dbReference type="AlphaFoldDB" id="A0A0R2HNN4"/>
<evidence type="ECO:0000313" key="2">
    <source>
        <dbReference type="Proteomes" id="UP000051841"/>
    </source>
</evidence>
<reference evidence="1 2" key="1">
    <citation type="journal article" date="2015" name="Genome Announc.">
        <title>Expanding the biotechnology potential of lactobacilli through comparative genomics of 213 strains and associated genera.</title>
        <authorList>
            <person name="Sun Z."/>
            <person name="Harris H.M."/>
            <person name="McCann A."/>
            <person name="Guo C."/>
            <person name="Argimon S."/>
            <person name="Zhang W."/>
            <person name="Yang X."/>
            <person name="Jeffery I.B."/>
            <person name="Cooney J.C."/>
            <person name="Kagawa T.F."/>
            <person name="Liu W."/>
            <person name="Song Y."/>
            <person name="Salvetti E."/>
            <person name="Wrobel A."/>
            <person name="Rasinkangas P."/>
            <person name="Parkhill J."/>
            <person name="Rea M.C."/>
            <person name="O'Sullivan O."/>
            <person name="Ritari J."/>
            <person name="Douillard F.P."/>
            <person name="Paul Ross R."/>
            <person name="Yang R."/>
            <person name="Briner A.E."/>
            <person name="Felis G.E."/>
            <person name="de Vos W.M."/>
            <person name="Barrangou R."/>
            <person name="Klaenhammer T.R."/>
            <person name="Caufield P.W."/>
            <person name="Cui Y."/>
            <person name="Zhang H."/>
            <person name="O'Toole P.W."/>
        </authorList>
    </citation>
    <scope>NUCLEOTIDE SEQUENCE [LARGE SCALE GENOMIC DNA]</scope>
    <source>
        <strain evidence="1 2">DSM 20405</strain>
    </source>
</reference>
<dbReference type="EMBL" id="JQBL01000001">
    <property type="protein sequence ID" value="KRN51527.1"/>
    <property type="molecule type" value="Genomic_DNA"/>
</dbReference>
<sequence>MRTRKDKILLFLNQIVSDKEINSTEKAVFETYLKQLSNNEDINRCIYELKSKLSNLSMTNQLSSKGLAYFTELSRIEPSTSVSSMWNFLVRKK</sequence>
<evidence type="ECO:0008006" key="3">
    <source>
        <dbReference type="Google" id="ProtNLM"/>
    </source>
</evidence>
<comment type="caution">
    <text evidence="1">The sequence shown here is derived from an EMBL/GenBank/DDBJ whole genome shotgun (WGS) entry which is preliminary data.</text>
</comment>
<evidence type="ECO:0000313" key="1">
    <source>
        <dbReference type="EMBL" id="KRN51527.1"/>
    </source>
</evidence>
<protein>
    <recommendedName>
        <fullName evidence="3">Bacteriocin immunity protein</fullName>
    </recommendedName>
</protein>
<dbReference type="PATRIC" id="fig|1410657.5.peg.149"/>
<name>A0A0R2HNN4_9FIRM</name>
<dbReference type="RefSeq" id="WP_031589951.1">
    <property type="nucleotide sequence ID" value="NZ_JQBL01000001.1"/>
</dbReference>
<dbReference type="InterPro" id="IPR015046">
    <property type="entry name" value="LciA_Immunity-like"/>
</dbReference>
<dbReference type="Pfam" id="PF08951">
    <property type="entry name" value="EntA_Immun"/>
    <property type="match status" value="1"/>
</dbReference>
<gene>
    <name evidence="1" type="ORF">IV49_GL000147</name>
</gene>
<organism evidence="1 2">
    <name type="scientific">Kandleria vitulina DSM 20405</name>
    <dbReference type="NCBI Taxonomy" id="1410657"/>
    <lineage>
        <taxon>Bacteria</taxon>
        <taxon>Bacillati</taxon>
        <taxon>Bacillota</taxon>
        <taxon>Erysipelotrichia</taxon>
        <taxon>Erysipelotrichales</taxon>
        <taxon>Coprobacillaceae</taxon>
        <taxon>Kandleria</taxon>
    </lineage>
</organism>
<accession>A0A0R2HNN4</accession>
<proteinExistence type="predicted"/>